<reference evidence="2 3" key="1">
    <citation type="submission" date="2021-03" db="EMBL/GenBank/DDBJ databases">
        <title>Lysobacter sp. nov. isolated from soil of gangwondo yeongwol, south Korea.</title>
        <authorList>
            <person name="Kim K.R."/>
            <person name="Kim K.H."/>
            <person name="Jeon C.O."/>
        </authorList>
    </citation>
    <scope>NUCLEOTIDE SEQUENCE [LARGE SCALE GENOMIC DNA]</scope>
    <source>
        <strain evidence="2 3">R19</strain>
    </source>
</reference>
<dbReference type="Pfam" id="PF12872">
    <property type="entry name" value="OST-HTH"/>
    <property type="match status" value="1"/>
</dbReference>
<dbReference type="InterPro" id="IPR041966">
    <property type="entry name" value="LOTUS-like"/>
</dbReference>
<dbReference type="KEGG" id="lsf:I8J32_015395"/>
<gene>
    <name evidence="2" type="ORF">I8J32_015395</name>
</gene>
<organism evidence="2 3">
    <name type="scientific">Agrilutibacter solisilvae</name>
    <dbReference type="NCBI Taxonomy" id="2763317"/>
    <lineage>
        <taxon>Bacteria</taxon>
        <taxon>Pseudomonadati</taxon>
        <taxon>Pseudomonadota</taxon>
        <taxon>Gammaproteobacteria</taxon>
        <taxon>Lysobacterales</taxon>
        <taxon>Lysobacteraceae</taxon>
        <taxon>Agrilutibacter</taxon>
    </lineage>
</organism>
<keyword evidence="3" id="KW-1185">Reference proteome</keyword>
<feature type="domain" description="HTH OST-type" evidence="1">
    <location>
        <begin position="1"/>
        <end position="74"/>
    </location>
</feature>
<dbReference type="EMBL" id="CP071518">
    <property type="protein sequence ID" value="QSX78071.1"/>
    <property type="molecule type" value="Genomic_DNA"/>
</dbReference>
<accession>A0A974XYD4</accession>
<evidence type="ECO:0000313" key="3">
    <source>
        <dbReference type="Proteomes" id="UP000639274"/>
    </source>
</evidence>
<dbReference type="PROSITE" id="PS51644">
    <property type="entry name" value="HTH_OST"/>
    <property type="match status" value="1"/>
</dbReference>
<dbReference type="RefSeq" id="WP_200616029.1">
    <property type="nucleotide sequence ID" value="NZ_CP071518.1"/>
</dbReference>
<proteinExistence type="predicted"/>
<dbReference type="InterPro" id="IPR025605">
    <property type="entry name" value="OST-HTH/LOTUS_dom"/>
</dbReference>
<dbReference type="CDD" id="cd10146">
    <property type="entry name" value="LabA_like_C"/>
    <property type="match status" value="1"/>
</dbReference>
<evidence type="ECO:0000259" key="1">
    <source>
        <dbReference type="PROSITE" id="PS51644"/>
    </source>
</evidence>
<dbReference type="Gene3D" id="3.30.420.610">
    <property type="entry name" value="LOTUS domain-like"/>
    <property type="match status" value="1"/>
</dbReference>
<evidence type="ECO:0000313" key="2">
    <source>
        <dbReference type="EMBL" id="QSX78071.1"/>
    </source>
</evidence>
<sequence>MIRQAIWEGSDEEGWAQLGAAGHYLNKIRPDFDPRLYGQKKLRHLLREHPRHFTLEERIPPGATGKTLYVRALE</sequence>
<protein>
    <submittedName>
        <fullName evidence="2">OST-HTH/LOTUS domain-containing protein</fullName>
    </submittedName>
</protein>
<dbReference type="Proteomes" id="UP000639274">
    <property type="component" value="Chromosome"/>
</dbReference>
<name>A0A974XYD4_9GAMM</name>
<dbReference type="AlphaFoldDB" id="A0A974XYD4"/>